<protein>
    <submittedName>
        <fullName evidence="2">Uncharacterized protein</fullName>
    </submittedName>
</protein>
<feature type="transmembrane region" description="Helical" evidence="1">
    <location>
        <begin position="103"/>
        <end position="128"/>
    </location>
</feature>
<dbReference type="Pfam" id="PF18895">
    <property type="entry name" value="T4SS_pilin"/>
    <property type="match status" value="1"/>
</dbReference>
<dbReference type="InterPro" id="IPR043993">
    <property type="entry name" value="T4SS_pilin"/>
</dbReference>
<reference evidence="2 3" key="1">
    <citation type="journal article" date="2016" name="Nat. Commun.">
        <title>Thousands of microbial genomes shed light on interconnected biogeochemical processes in an aquifer system.</title>
        <authorList>
            <person name="Anantharaman K."/>
            <person name="Brown C.T."/>
            <person name="Hug L.A."/>
            <person name="Sharon I."/>
            <person name="Castelle C.J."/>
            <person name="Probst A.J."/>
            <person name="Thomas B.C."/>
            <person name="Singh A."/>
            <person name="Wilkins M.J."/>
            <person name="Karaoz U."/>
            <person name="Brodie E.L."/>
            <person name="Williams K.H."/>
            <person name="Hubbard S.S."/>
            <person name="Banfield J.F."/>
        </authorList>
    </citation>
    <scope>NUCLEOTIDE SEQUENCE [LARGE SCALE GENOMIC DNA]</scope>
</reference>
<keyword evidence="1" id="KW-0812">Transmembrane</keyword>
<evidence type="ECO:0000313" key="2">
    <source>
        <dbReference type="EMBL" id="OGF25675.1"/>
    </source>
</evidence>
<dbReference type="AlphaFoldDB" id="A0A1F5SG62"/>
<comment type="caution">
    <text evidence="2">The sequence shown here is derived from an EMBL/GenBank/DDBJ whole genome shotgun (WGS) entry which is preliminary data.</text>
</comment>
<evidence type="ECO:0000256" key="1">
    <source>
        <dbReference type="SAM" id="Phobius"/>
    </source>
</evidence>
<evidence type="ECO:0000313" key="3">
    <source>
        <dbReference type="Proteomes" id="UP000178367"/>
    </source>
</evidence>
<proteinExistence type="predicted"/>
<feature type="transmembrane region" description="Helical" evidence="1">
    <location>
        <begin position="59"/>
        <end position="82"/>
    </location>
</feature>
<organism evidence="2 3">
    <name type="scientific">Candidatus Falkowbacteria bacterium RIFOXYA2_FULL_47_19</name>
    <dbReference type="NCBI Taxonomy" id="1797994"/>
    <lineage>
        <taxon>Bacteria</taxon>
        <taxon>Candidatus Falkowiibacteriota</taxon>
    </lineage>
</organism>
<sequence>MKYGQIFFSIFFFLWLLSAIPAVNDCSAYSFIDESGIKETGQATGHASISLTQRSPAQMLGMIIKVLLSFLGVVFLIIMIYAGYSWMMARGNEQVAEKAKGTIVNATIGLIIIMLAYAITVFIGGQLAGSTAVG</sequence>
<dbReference type="STRING" id="1797994.A2227_00515"/>
<keyword evidence="1" id="KW-0472">Membrane</keyword>
<keyword evidence="1" id="KW-1133">Transmembrane helix</keyword>
<name>A0A1F5SG62_9BACT</name>
<gene>
    <name evidence="2" type="ORF">A2227_00515</name>
</gene>
<accession>A0A1F5SG62</accession>
<dbReference type="EMBL" id="MFGB01000020">
    <property type="protein sequence ID" value="OGF25675.1"/>
    <property type="molecule type" value="Genomic_DNA"/>
</dbReference>
<dbReference type="Proteomes" id="UP000178367">
    <property type="component" value="Unassembled WGS sequence"/>
</dbReference>